<keyword evidence="1" id="KW-0732">Signal</keyword>
<protein>
    <submittedName>
        <fullName evidence="3">Nuclear transport factor 2 family protein</fullName>
    </submittedName>
</protein>
<organism evidence="3 4">
    <name type="scientific">Thalassotalea castellviae</name>
    <dbReference type="NCBI Taxonomy" id="3075612"/>
    <lineage>
        <taxon>Bacteria</taxon>
        <taxon>Pseudomonadati</taxon>
        <taxon>Pseudomonadota</taxon>
        <taxon>Gammaproteobacteria</taxon>
        <taxon>Alteromonadales</taxon>
        <taxon>Colwelliaceae</taxon>
        <taxon>Thalassotalea</taxon>
    </lineage>
</organism>
<evidence type="ECO:0000259" key="2">
    <source>
        <dbReference type="Pfam" id="PF14534"/>
    </source>
</evidence>
<dbReference type="RefSeq" id="WP_311580157.1">
    <property type="nucleotide sequence ID" value="NZ_JAVRIF010000003.1"/>
</dbReference>
<dbReference type="EMBL" id="JAVRIF010000003">
    <property type="protein sequence ID" value="MDT0603634.1"/>
    <property type="molecule type" value="Genomic_DNA"/>
</dbReference>
<feature type="signal peptide" evidence="1">
    <location>
        <begin position="1"/>
        <end position="24"/>
    </location>
</feature>
<accession>A0ABU3A0D5</accession>
<gene>
    <name evidence="3" type="ORF">RM573_08505</name>
</gene>
<evidence type="ECO:0000313" key="4">
    <source>
        <dbReference type="Proteomes" id="UP001266357"/>
    </source>
</evidence>
<evidence type="ECO:0000256" key="1">
    <source>
        <dbReference type="SAM" id="SignalP"/>
    </source>
</evidence>
<name>A0ABU3A0D5_9GAMM</name>
<proteinExistence type="predicted"/>
<feature type="chain" id="PRO_5047022509" evidence="1">
    <location>
        <begin position="25"/>
        <end position="161"/>
    </location>
</feature>
<dbReference type="Pfam" id="PF14534">
    <property type="entry name" value="DUF4440"/>
    <property type="match status" value="1"/>
</dbReference>
<sequence>MIKNKFPMMIVCLVGVFGGSVSIAQDNEHHSGLKNEMFIGVDLSAGKVVTQFHQALKTGDKTIARKLLADDVLIFEGGRVERSADEYAHHHMLSDMKYLAAMNSESLEHDVKVMGNSAVSMSRSKNTGTYKGKERNYEGMETMVLEKQHGEWKIVRIHWSN</sequence>
<feature type="domain" description="DUF4440" evidence="2">
    <location>
        <begin position="48"/>
        <end position="154"/>
    </location>
</feature>
<dbReference type="SUPFAM" id="SSF54427">
    <property type="entry name" value="NTF2-like"/>
    <property type="match status" value="1"/>
</dbReference>
<dbReference type="Proteomes" id="UP001266357">
    <property type="component" value="Unassembled WGS sequence"/>
</dbReference>
<comment type="caution">
    <text evidence="3">The sequence shown here is derived from an EMBL/GenBank/DDBJ whole genome shotgun (WGS) entry which is preliminary data.</text>
</comment>
<evidence type="ECO:0000313" key="3">
    <source>
        <dbReference type="EMBL" id="MDT0603634.1"/>
    </source>
</evidence>
<dbReference type="InterPro" id="IPR032710">
    <property type="entry name" value="NTF2-like_dom_sf"/>
</dbReference>
<dbReference type="Gene3D" id="3.10.450.50">
    <property type="match status" value="1"/>
</dbReference>
<reference evidence="3 4" key="1">
    <citation type="submission" date="2023-09" db="EMBL/GenBank/DDBJ databases">
        <authorList>
            <person name="Rey-Velasco X."/>
        </authorList>
    </citation>
    <scope>NUCLEOTIDE SEQUENCE [LARGE SCALE GENOMIC DNA]</scope>
    <source>
        <strain evidence="3 4">W431</strain>
    </source>
</reference>
<dbReference type="InterPro" id="IPR027843">
    <property type="entry name" value="DUF4440"/>
</dbReference>
<keyword evidence="4" id="KW-1185">Reference proteome</keyword>